<organism evidence="7 8">
    <name type="scientific">Fibrisoma limi BUZ 3</name>
    <dbReference type="NCBI Taxonomy" id="1185876"/>
    <lineage>
        <taxon>Bacteria</taxon>
        <taxon>Pseudomonadati</taxon>
        <taxon>Bacteroidota</taxon>
        <taxon>Cytophagia</taxon>
        <taxon>Cytophagales</taxon>
        <taxon>Spirosomataceae</taxon>
        <taxon>Fibrisoma</taxon>
    </lineage>
</organism>
<dbReference type="CDD" id="cd17535">
    <property type="entry name" value="REC_NarL-like"/>
    <property type="match status" value="1"/>
</dbReference>
<feature type="modified residue" description="4-aspartylphosphate" evidence="3">
    <location>
        <position position="55"/>
    </location>
</feature>
<sequence>MSIRLLITDDHSVVRKGIRTLLEDEADIQIVGEATDGDEAIELIPSLKPDVMLLDITMPRMSGIEVAKVVAQRYPEVRVLIFSMHNNPDYILNAVQNGAAGYLLKDTSEDEILRAVRAVATGDLYYPTSASSVIIRHLVLPNTSRRNREQEPTAETGPPGSLWNKLTPREEQILTCLTEGMSSREIADRFDISPNTVANQRASIIRKAGVKNTVDLVRLALKERKNPTDN</sequence>
<gene>
    <name evidence="7" type="ORF">BN8_02722</name>
</gene>
<dbReference type="SUPFAM" id="SSF46894">
    <property type="entry name" value="C-terminal effector domain of the bipartite response regulators"/>
    <property type="match status" value="1"/>
</dbReference>
<keyword evidence="1 3" id="KW-0597">Phosphoprotein</keyword>
<dbReference type="PROSITE" id="PS50110">
    <property type="entry name" value="RESPONSE_REGULATORY"/>
    <property type="match status" value="1"/>
</dbReference>
<dbReference type="Gene3D" id="3.40.50.2300">
    <property type="match status" value="1"/>
</dbReference>
<keyword evidence="8" id="KW-1185">Reference proteome</keyword>
<evidence type="ECO:0000256" key="1">
    <source>
        <dbReference type="ARBA" id="ARBA00022553"/>
    </source>
</evidence>
<dbReference type="Proteomes" id="UP000009309">
    <property type="component" value="Unassembled WGS sequence"/>
</dbReference>
<dbReference type="InterPro" id="IPR000792">
    <property type="entry name" value="Tscrpt_reg_LuxR_C"/>
</dbReference>
<evidence type="ECO:0000259" key="5">
    <source>
        <dbReference type="PROSITE" id="PS50043"/>
    </source>
</evidence>
<dbReference type="InterPro" id="IPR039420">
    <property type="entry name" value="WalR-like"/>
</dbReference>
<reference evidence="7 8" key="1">
    <citation type="journal article" date="2012" name="J. Bacteriol.">
        <title>Genome Sequence of the Filamentous Bacterium Fibrisoma limi BUZ 3T.</title>
        <authorList>
            <person name="Filippini M."/>
            <person name="Qi W."/>
            <person name="Jaenicke S."/>
            <person name="Goesmann A."/>
            <person name="Smits T.H."/>
            <person name="Bagheri H.C."/>
        </authorList>
    </citation>
    <scope>NUCLEOTIDE SEQUENCE [LARGE SCALE GENOMIC DNA]</scope>
    <source>
        <strain evidence="8">BUZ 3T</strain>
    </source>
</reference>
<dbReference type="Pfam" id="PF00072">
    <property type="entry name" value="Response_reg"/>
    <property type="match status" value="1"/>
</dbReference>
<feature type="domain" description="HTH luxR-type" evidence="5">
    <location>
        <begin position="159"/>
        <end position="224"/>
    </location>
</feature>
<dbReference type="CDD" id="cd06170">
    <property type="entry name" value="LuxR_C_like"/>
    <property type="match status" value="1"/>
</dbReference>
<evidence type="ECO:0000256" key="2">
    <source>
        <dbReference type="ARBA" id="ARBA00023125"/>
    </source>
</evidence>
<dbReference type="SMART" id="SM00421">
    <property type="entry name" value="HTH_LUXR"/>
    <property type="match status" value="1"/>
</dbReference>
<dbReference type="STRING" id="1185876.BN8_02722"/>
<feature type="domain" description="Response regulatory" evidence="6">
    <location>
        <begin position="4"/>
        <end position="120"/>
    </location>
</feature>
<dbReference type="GO" id="GO:0003677">
    <property type="term" value="F:DNA binding"/>
    <property type="evidence" value="ECO:0007669"/>
    <property type="project" value="UniProtKB-KW"/>
</dbReference>
<dbReference type="GO" id="GO:0006355">
    <property type="term" value="P:regulation of DNA-templated transcription"/>
    <property type="evidence" value="ECO:0007669"/>
    <property type="project" value="InterPro"/>
</dbReference>
<keyword evidence="2" id="KW-0238">DNA-binding</keyword>
<evidence type="ECO:0000256" key="3">
    <source>
        <dbReference type="PROSITE-ProRule" id="PRU00169"/>
    </source>
</evidence>
<dbReference type="eggNOG" id="COG2197">
    <property type="taxonomic scope" value="Bacteria"/>
</dbReference>
<dbReference type="OrthoDB" id="9797341at2"/>
<evidence type="ECO:0000313" key="8">
    <source>
        <dbReference type="Proteomes" id="UP000009309"/>
    </source>
</evidence>
<name>I2GI89_9BACT</name>
<comment type="caution">
    <text evidence="7">The sequence shown here is derived from an EMBL/GenBank/DDBJ whole genome shotgun (WGS) entry which is preliminary data.</text>
</comment>
<feature type="region of interest" description="Disordered" evidence="4">
    <location>
        <begin position="144"/>
        <end position="165"/>
    </location>
</feature>
<dbReference type="PANTHER" id="PTHR43214:SF43">
    <property type="entry name" value="TWO-COMPONENT RESPONSE REGULATOR"/>
    <property type="match status" value="1"/>
</dbReference>
<evidence type="ECO:0000313" key="7">
    <source>
        <dbReference type="EMBL" id="CCH53614.1"/>
    </source>
</evidence>
<proteinExistence type="predicted"/>
<dbReference type="PANTHER" id="PTHR43214">
    <property type="entry name" value="TWO-COMPONENT RESPONSE REGULATOR"/>
    <property type="match status" value="1"/>
</dbReference>
<dbReference type="InterPro" id="IPR058245">
    <property type="entry name" value="NreC/VraR/RcsB-like_REC"/>
</dbReference>
<accession>I2GI89</accession>
<evidence type="ECO:0000259" key="6">
    <source>
        <dbReference type="PROSITE" id="PS50110"/>
    </source>
</evidence>
<dbReference type="SMART" id="SM00448">
    <property type="entry name" value="REC"/>
    <property type="match status" value="1"/>
</dbReference>
<protein>
    <submittedName>
        <fullName evidence="7">Two component transcriptional regulator, LuxR family</fullName>
    </submittedName>
</protein>
<dbReference type="GO" id="GO:0000160">
    <property type="term" value="P:phosphorelay signal transduction system"/>
    <property type="evidence" value="ECO:0007669"/>
    <property type="project" value="InterPro"/>
</dbReference>
<dbReference type="RefSeq" id="WP_009282194.1">
    <property type="nucleotide sequence ID" value="NZ_CAIT01000006.1"/>
</dbReference>
<dbReference type="InterPro" id="IPR001789">
    <property type="entry name" value="Sig_transdc_resp-reg_receiver"/>
</dbReference>
<dbReference type="PROSITE" id="PS00622">
    <property type="entry name" value="HTH_LUXR_1"/>
    <property type="match status" value="1"/>
</dbReference>
<dbReference type="Pfam" id="PF00196">
    <property type="entry name" value="GerE"/>
    <property type="match status" value="1"/>
</dbReference>
<dbReference type="PROSITE" id="PS50043">
    <property type="entry name" value="HTH_LUXR_2"/>
    <property type="match status" value="1"/>
</dbReference>
<dbReference type="EMBL" id="CAIT01000006">
    <property type="protein sequence ID" value="CCH53614.1"/>
    <property type="molecule type" value="Genomic_DNA"/>
</dbReference>
<dbReference type="PRINTS" id="PR00038">
    <property type="entry name" value="HTHLUXR"/>
</dbReference>
<dbReference type="InterPro" id="IPR016032">
    <property type="entry name" value="Sig_transdc_resp-reg_C-effctor"/>
</dbReference>
<dbReference type="SUPFAM" id="SSF52172">
    <property type="entry name" value="CheY-like"/>
    <property type="match status" value="1"/>
</dbReference>
<evidence type="ECO:0000256" key="4">
    <source>
        <dbReference type="SAM" id="MobiDB-lite"/>
    </source>
</evidence>
<dbReference type="InterPro" id="IPR011006">
    <property type="entry name" value="CheY-like_superfamily"/>
</dbReference>
<dbReference type="AlphaFoldDB" id="I2GI89"/>